<dbReference type="Proteomes" id="UP001597260">
    <property type="component" value="Unassembled WGS sequence"/>
</dbReference>
<dbReference type="InterPro" id="IPR004401">
    <property type="entry name" value="YbaB/EbfC"/>
</dbReference>
<evidence type="ECO:0000313" key="1">
    <source>
        <dbReference type="EMBL" id="MFD1324542.1"/>
    </source>
</evidence>
<keyword evidence="2" id="KW-1185">Reference proteome</keyword>
<accession>A0ABW3YM94</accession>
<proteinExistence type="predicted"/>
<sequence>MASGFESVINEMMAELAQQRESMTRLQQSIASVTGSATAPKRQLSVEVDSQGAITELKFLNQAYRSMSGAELASLIVETIREAQRDARTRVAEQVGSVGMAGAEIDDVLNGEIDWGTAFTDAMSVPKSFLDLLQRPPTDLLDGVDIEAVARDLGEGDAATGGNQQPGANK</sequence>
<gene>
    <name evidence="1" type="ORF">ACFQ4H_25985</name>
</gene>
<evidence type="ECO:0000313" key="2">
    <source>
        <dbReference type="Proteomes" id="UP001597260"/>
    </source>
</evidence>
<dbReference type="InterPro" id="IPR036894">
    <property type="entry name" value="YbaB-like_sf"/>
</dbReference>
<protein>
    <submittedName>
        <fullName evidence="1">YbaB/EbfC family nucleoid-associated protein</fullName>
    </submittedName>
</protein>
<comment type="caution">
    <text evidence="1">The sequence shown here is derived from an EMBL/GenBank/DDBJ whole genome shotgun (WGS) entry which is preliminary data.</text>
</comment>
<dbReference type="Gene3D" id="3.30.1310.10">
    <property type="entry name" value="Nucleoid-associated protein YbaB-like domain"/>
    <property type="match status" value="1"/>
</dbReference>
<dbReference type="EMBL" id="JBHTMP010000051">
    <property type="protein sequence ID" value="MFD1324542.1"/>
    <property type="molecule type" value="Genomic_DNA"/>
</dbReference>
<dbReference type="RefSeq" id="WP_377575347.1">
    <property type="nucleotide sequence ID" value="NZ_JBHTMP010000051.1"/>
</dbReference>
<reference evidence="2" key="1">
    <citation type="journal article" date="2019" name="Int. J. Syst. Evol. Microbiol.">
        <title>The Global Catalogue of Microorganisms (GCM) 10K type strain sequencing project: providing services to taxonomists for standard genome sequencing and annotation.</title>
        <authorList>
            <consortium name="The Broad Institute Genomics Platform"/>
            <consortium name="The Broad Institute Genome Sequencing Center for Infectious Disease"/>
            <person name="Wu L."/>
            <person name="Ma J."/>
        </authorList>
    </citation>
    <scope>NUCLEOTIDE SEQUENCE [LARGE SCALE GENOMIC DNA]</scope>
    <source>
        <strain evidence="2">JCM 31037</strain>
    </source>
</reference>
<dbReference type="Pfam" id="PF02575">
    <property type="entry name" value="YbaB_DNA_bd"/>
    <property type="match status" value="1"/>
</dbReference>
<organism evidence="1 2">
    <name type="scientific">Micromonospora sonneratiae</name>
    <dbReference type="NCBI Taxonomy" id="1184706"/>
    <lineage>
        <taxon>Bacteria</taxon>
        <taxon>Bacillati</taxon>
        <taxon>Actinomycetota</taxon>
        <taxon>Actinomycetes</taxon>
        <taxon>Micromonosporales</taxon>
        <taxon>Micromonosporaceae</taxon>
        <taxon>Micromonospora</taxon>
    </lineage>
</organism>
<name>A0ABW3YM94_9ACTN</name>